<evidence type="ECO:0000259" key="27">
    <source>
        <dbReference type="PROSITE" id="PS50850"/>
    </source>
</evidence>
<keyword evidence="14" id="KW-0968">Cytoplasmic vesicle</keyword>
<feature type="transmembrane region" description="Helical" evidence="26">
    <location>
        <begin position="341"/>
        <end position="361"/>
    </location>
</feature>
<dbReference type="Gene3D" id="1.20.1250.20">
    <property type="entry name" value="MFS general substrate transporter like domains"/>
    <property type="match status" value="2"/>
</dbReference>
<organism evidence="30">
    <name type="scientific">Diabrotica virgifera virgifera</name>
    <name type="common">western corn rootworm</name>
    <dbReference type="NCBI Taxonomy" id="50390"/>
    <lineage>
        <taxon>Eukaryota</taxon>
        <taxon>Metazoa</taxon>
        <taxon>Ecdysozoa</taxon>
        <taxon>Arthropoda</taxon>
        <taxon>Hexapoda</taxon>
        <taxon>Insecta</taxon>
        <taxon>Pterygota</taxon>
        <taxon>Neoptera</taxon>
        <taxon>Endopterygota</taxon>
        <taxon>Coleoptera</taxon>
        <taxon>Polyphaga</taxon>
        <taxon>Cucujiformia</taxon>
        <taxon>Chrysomeloidea</taxon>
        <taxon>Chrysomelidae</taxon>
        <taxon>Galerucinae</taxon>
        <taxon>Diabroticina</taxon>
        <taxon>Diabroticites</taxon>
        <taxon>Diabrotica</taxon>
    </lineage>
</organism>
<proteinExistence type="predicted"/>
<keyword evidence="10" id="KW-0770">Synapse</keyword>
<evidence type="ECO:0000256" key="17">
    <source>
        <dbReference type="ARBA" id="ARBA00050625"/>
    </source>
</evidence>
<keyword evidence="11 26" id="KW-0472">Membrane</keyword>
<dbReference type="PANTHER" id="PTHR11662">
    <property type="entry name" value="SOLUTE CARRIER FAMILY 17"/>
    <property type="match status" value="1"/>
</dbReference>
<evidence type="ECO:0000256" key="14">
    <source>
        <dbReference type="ARBA" id="ARBA00023329"/>
    </source>
</evidence>
<dbReference type="GO" id="GO:0015293">
    <property type="term" value="F:symporter activity"/>
    <property type="evidence" value="ECO:0007669"/>
    <property type="project" value="UniProtKB-KW"/>
</dbReference>
<dbReference type="Pfam" id="PF07690">
    <property type="entry name" value="MFS_1"/>
    <property type="match status" value="1"/>
</dbReference>
<feature type="transmembrane region" description="Helical" evidence="26">
    <location>
        <begin position="433"/>
        <end position="452"/>
    </location>
</feature>
<evidence type="ECO:0000256" key="21">
    <source>
        <dbReference type="ARBA" id="ARBA00056891"/>
    </source>
</evidence>
<gene>
    <name evidence="30" type="primary">LOC114336743</name>
</gene>
<keyword evidence="13" id="KW-0458">Lysosome</keyword>
<keyword evidence="7 26" id="KW-0812">Transmembrane</keyword>
<keyword evidence="29" id="KW-1185">Reference proteome</keyword>
<protein>
    <recommendedName>
        <fullName evidence="22">Sialin</fullName>
    </recommendedName>
    <alternativeName>
        <fullName evidence="25">H(+)/nitrate cotransporter</fullName>
    </alternativeName>
    <alternativeName>
        <fullName evidence="23">H(+)/sialic acid cotransporter</fullName>
    </alternativeName>
    <alternativeName>
        <fullName evidence="24">Vesicular excitatory amino acid transporter</fullName>
    </alternativeName>
</protein>
<evidence type="ECO:0000256" key="11">
    <source>
        <dbReference type="ARBA" id="ARBA00023136"/>
    </source>
</evidence>
<evidence type="ECO:0000256" key="20">
    <source>
        <dbReference type="ARBA" id="ARBA00051612"/>
    </source>
</evidence>
<dbReference type="InterPro" id="IPR011701">
    <property type="entry name" value="MFS"/>
</dbReference>
<reference evidence="30" key="1">
    <citation type="submission" date="2025-04" db="UniProtKB">
        <authorList>
            <consortium name="RefSeq"/>
        </authorList>
    </citation>
    <scope>IDENTIFICATION</scope>
    <source>
        <tissue evidence="30">Whole insect</tissue>
    </source>
</reference>
<evidence type="ECO:0000256" key="19">
    <source>
        <dbReference type="ARBA" id="ARBA00051447"/>
    </source>
</evidence>
<evidence type="ECO:0000256" key="4">
    <source>
        <dbReference type="ARBA" id="ARBA00004656"/>
    </source>
</evidence>
<keyword evidence="12" id="KW-0325">Glycoprotein</keyword>
<comment type="subcellular location">
    <subcellularLocation>
        <location evidence="2">Basolateral cell membrane</location>
        <topology evidence="2">Multi-pass membrane protein</topology>
    </subcellularLocation>
    <subcellularLocation>
        <location evidence="3">Cytoplasmic vesicle</location>
        <location evidence="3">Secretory vesicle membrane</location>
        <topology evidence="3">Multi-pass membrane protein</topology>
    </subcellularLocation>
    <subcellularLocation>
        <location evidence="1">Cytoplasmic vesicle</location>
        <location evidence="1">Secretory vesicle</location>
        <location evidence="1">Synaptic vesicle membrane</location>
    </subcellularLocation>
    <subcellularLocation>
        <location evidence="4">Lysosome membrane</location>
    </subcellularLocation>
</comment>
<feature type="transmembrane region" description="Helical" evidence="26">
    <location>
        <begin position="80"/>
        <end position="104"/>
    </location>
</feature>
<evidence type="ECO:0000256" key="22">
    <source>
        <dbReference type="ARBA" id="ARBA00069713"/>
    </source>
</evidence>
<dbReference type="InParanoid" id="A0A6P7G7G6"/>
<evidence type="ECO:0000256" key="12">
    <source>
        <dbReference type="ARBA" id="ARBA00023180"/>
    </source>
</evidence>
<comment type="catalytic activity">
    <reaction evidence="19">
        <text>L-glutamate(out) = L-glutamate(in)</text>
        <dbReference type="Rhea" id="RHEA:66336"/>
        <dbReference type="ChEBI" id="CHEBI:29985"/>
    </reaction>
    <physiologicalReaction direction="left-to-right" evidence="19">
        <dbReference type="Rhea" id="RHEA:66337"/>
    </physiologicalReaction>
</comment>
<name>A0A6P7G7G6_DIAVI</name>
<keyword evidence="5" id="KW-0813">Transport</keyword>
<dbReference type="GO" id="GO:0016323">
    <property type="term" value="C:basolateral plasma membrane"/>
    <property type="evidence" value="ECO:0007669"/>
    <property type="project" value="UniProtKB-SubCell"/>
</dbReference>
<dbReference type="PANTHER" id="PTHR11662:SF455">
    <property type="entry name" value="GH23975P"/>
    <property type="match status" value="1"/>
</dbReference>
<feature type="transmembrane region" description="Helical" evidence="26">
    <location>
        <begin position="310"/>
        <end position="329"/>
    </location>
</feature>
<evidence type="ECO:0000256" key="7">
    <source>
        <dbReference type="ARBA" id="ARBA00022692"/>
    </source>
</evidence>
<comment type="catalytic activity">
    <reaction evidence="18">
        <text>N-acetyl-L-aspartyl-L-glutamate(out) = N-acetyl-L-aspartyl-L-glutamate(in)</text>
        <dbReference type="Rhea" id="RHEA:72599"/>
        <dbReference type="ChEBI" id="CHEBI:76931"/>
    </reaction>
    <physiologicalReaction direction="left-to-right" evidence="18">
        <dbReference type="Rhea" id="RHEA:72600"/>
    </physiologicalReaction>
</comment>
<evidence type="ECO:0000256" key="9">
    <source>
        <dbReference type="ARBA" id="ARBA00022989"/>
    </source>
</evidence>
<dbReference type="OrthoDB" id="2985014at2759"/>
<reference evidence="28" key="2">
    <citation type="submission" date="2025-05" db="UniProtKB">
        <authorList>
            <consortium name="EnsemblMetazoa"/>
        </authorList>
    </citation>
    <scope>IDENTIFICATION</scope>
</reference>
<feature type="transmembrane region" description="Helical" evidence="26">
    <location>
        <begin position="28"/>
        <end position="45"/>
    </location>
</feature>
<feature type="domain" description="Major facilitator superfamily (MFS) profile" evidence="27">
    <location>
        <begin position="35"/>
        <end position="457"/>
    </location>
</feature>
<evidence type="ECO:0000256" key="10">
    <source>
        <dbReference type="ARBA" id="ARBA00023018"/>
    </source>
</evidence>
<keyword evidence="6" id="KW-1003">Cell membrane</keyword>
<evidence type="ECO:0000256" key="6">
    <source>
        <dbReference type="ARBA" id="ARBA00022475"/>
    </source>
</evidence>
<evidence type="ECO:0000313" key="30">
    <source>
        <dbReference type="RefSeq" id="XP_028142912.1"/>
    </source>
</evidence>
<evidence type="ECO:0000313" key="28">
    <source>
        <dbReference type="EnsemblMetazoa" id="XP_028142912.1"/>
    </source>
</evidence>
<sequence length="483" mass="53869">MFLIKKISCCVLRFNNITCLNFWKSRRYILALLASFGFLNVYALRSNLSVAIVDMTQLRQVKLDNGTVFMKSDFNWDSKLQGYVLSSFFYGYVLTQIIGGYVASRIGGAKVFGIGIAVTSLLTIITPIAAKFNVYLFIVVRALEGFFEGTTYPACNAFYAKWAPPLERTRLIAIAWSGGYLGAVVSMPFSSLLATYLGWESIFYFFGGVGLIWYIFWIIFARDAPEKDSRISKEELLYIRESINATRQIKEVVDIPIRHYVTSLAVWANALAFFSEFWGFYTLLTCLPNFMKNILKFDLNSSGMVSGAPYLAMAIMIQFAGQLGDWILTRNILSRTNTRKVFTIIGFSAQAIFLLIGSFWMSHIGTSICLILAVGIGAFAMAGFGVSVLDLAPRYGGTTMGYCNTFGAATGVISPIVTGYIVTDTTSVHQWRIIFYIAASIYVAGAIFYGLFGSSDLQAWGREDEKPIELNNTKHKQNRVEPD</sequence>
<evidence type="ECO:0000256" key="18">
    <source>
        <dbReference type="ARBA" id="ARBA00051403"/>
    </source>
</evidence>
<keyword evidence="8" id="KW-0769">Symport</keyword>
<evidence type="ECO:0000256" key="15">
    <source>
        <dbReference type="ARBA" id="ARBA00050101"/>
    </source>
</evidence>
<feature type="transmembrane region" description="Helical" evidence="26">
    <location>
        <begin position="171"/>
        <end position="196"/>
    </location>
</feature>
<dbReference type="GO" id="GO:0006820">
    <property type="term" value="P:monoatomic anion transport"/>
    <property type="evidence" value="ECO:0007669"/>
    <property type="project" value="TreeGrafter"/>
</dbReference>
<dbReference type="GO" id="GO:0046942">
    <property type="term" value="P:carboxylic acid transport"/>
    <property type="evidence" value="ECO:0007669"/>
    <property type="project" value="UniProtKB-ARBA"/>
</dbReference>
<feature type="transmembrane region" description="Helical" evidence="26">
    <location>
        <begin position="401"/>
        <end position="421"/>
    </location>
</feature>
<dbReference type="KEGG" id="dvv:114336743"/>
<evidence type="ECO:0000256" key="8">
    <source>
        <dbReference type="ARBA" id="ARBA00022847"/>
    </source>
</evidence>
<evidence type="ECO:0000256" key="13">
    <source>
        <dbReference type="ARBA" id="ARBA00023228"/>
    </source>
</evidence>
<comment type="catalytic activity">
    <reaction evidence="20">
        <text>D-glucuronate(out) + H(+)(out) = D-glucuronate(in) + H(+)(in)</text>
        <dbReference type="Rhea" id="RHEA:72591"/>
        <dbReference type="ChEBI" id="CHEBI:15378"/>
        <dbReference type="ChEBI" id="CHEBI:58720"/>
    </reaction>
    <physiologicalReaction direction="left-to-right" evidence="20">
        <dbReference type="Rhea" id="RHEA:72592"/>
    </physiologicalReaction>
</comment>
<evidence type="ECO:0000256" key="24">
    <source>
        <dbReference type="ARBA" id="ARBA00081195"/>
    </source>
</evidence>
<dbReference type="SUPFAM" id="SSF103473">
    <property type="entry name" value="MFS general substrate transporter"/>
    <property type="match status" value="1"/>
</dbReference>
<dbReference type="FunFam" id="1.20.1250.20:FF:000003">
    <property type="entry name" value="Solute carrier family 17 member 3"/>
    <property type="match status" value="1"/>
</dbReference>
<dbReference type="InterPro" id="IPR036259">
    <property type="entry name" value="MFS_trans_sf"/>
</dbReference>
<feature type="transmembrane region" description="Helical" evidence="26">
    <location>
        <begin position="264"/>
        <end position="290"/>
    </location>
</feature>
<dbReference type="Proteomes" id="UP001652700">
    <property type="component" value="Unplaced"/>
</dbReference>
<evidence type="ECO:0000256" key="1">
    <source>
        <dbReference type="ARBA" id="ARBA00004432"/>
    </source>
</evidence>
<feature type="transmembrane region" description="Helical" evidence="26">
    <location>
        <begin position="111"/>
        <end position="129"/>
    </location>
</feature>
<keyword evidence="9 26" id="KW-1133">Transmembrane helix</keyword>
<dbReference type="GO" id="GO:0030672">
    <property type="term" value="C:synaptic vesicle membrane"/>
    <property type="evidence" value="ECO:0007669"/>
    <property type="project" value="UniProtKB-SubCell"/>
</dbReference>
<dbReference type="InterPro" id="IPR020846">
    <property type="entry name" value="MFS_dom"/>
</dbReference>
<dbReference type="PROSITE" id="PS50850">
    <property type="entry name" value="MFS"/>
    <property type="match status" value="1"/>
</dbReference>
<evidence type="ECO:0000256" key="25">
    <source>
        <dbReference type="ARBA" id="ARBA00081925"/>
    </source>
</evidence>
<dbReference type="AlphaFoldDB" id="A0A6P7G7G6"/>
<dbReference type="RefSeq" id="XP_028142912.1">
    <property type="nucleotide sequence ID" value="XM_028287111.1"/>
</dbReference>
<dbReference type="GO" id="GO:0005765">
    <property type="term" value="C:lysosomal membrane"/>
    <property type="evidence" value="ECO:0007669"/>
    <property type="project" value="UniProtKB-SubCell"/>
</dbReference>
<evidence type="ECO:0000256" key="3">
    <source>
        <dbReference type="ARBA" id="ARBA00004638"/>
    </source>
</evidence>
<comment type="catalytic activity">
    <reaction evidence="15">
        <text>2 nitrate(out) + H(+)(out) = 2 nitrate(in) + H(+)(in)</text>
        <dbReference type="Rhea" id="RHEA:71539"/>
        <dbReference type="ChEBI" id="CHEBI:15378"/>
        <dbReference type="ChEBI" id="CHEBI:17632"/>
    </reaction>
    <physiologicalReaction direction="left-to-right" evidence="15">
        <dbReference type="Rhea" id="RHEA:71540"/>
    </physiologicalReaction>
</comment>
<comment type="catalytic activity">
    <reaction evidence="17">
        <text>N-acetylneuraminate(in) + H(+)(in) = N-acetylneuraminate(out) + H(+)(out)</text>
        <dbReference type="Rhea" id="RHEA:28987"/>
        <dbReference type="ChEBI" id="CHEBI:15378"/>
        <dbReference type="ChEBI" id="CHEBI:35418"/>
    </reaction>
    <physiologicalReaction direction="right-to-left" evidence="17">
        <dbReference type="Rhea" id="RHEA:28989"/>
    </physiologicalReaction>
</comment>
<dbReference type="FunFam" id="1.20.1250.20:FF:000067">
    <property type="entry name" value="sialin isoform X2"/>
    <property type="match status" value="1"/>
</dbReference>
<dbReference type="EnsemblMetazoa" id="XM_028287111.1">
    <property type="protein sequence ID" value="XP_028142912.1"/>
    <property type="gene ID" value="LOC114336743"/>
</dbReference>
<accession>A0A6P7G7G6</accession>
<evidence type="ECO:0000256" key="5">
    <source>
        <dbReference type="ARBA" id="ARBA00022448"/>
    </source>
</evidence>
<evidence type="ECO:0000313" key="29">
    <source>
        <dbReference type="Proteomes" id="UP001652700"/>
    </source>
</evidence>
<feature type="transmembrane region" description="Helical" evidence="26">
    <location>
        <begin position="202"/>
        <end position="220"/>
    </location>
</feature>
<dbReference type="GeneID" id="114336743"/>
<dbReference type="CDD" id="cd17318">
    <property type="entry name" value="MFS_SLC17"/>
    <property type="match status" value="1"/>
</dbReference>
<comment type="catalytic activity">
    <reaction evidence="16">
        <text>L-aspartate(out) = L-aspartate(in)</text>
        <dbReference type="Rhea" id="RHEA:66332"/>
        <dbReference type="ChEBI" id="CHEBI:29991"/>
    </reaction>
    <physiologicalReaction direction="left-to-right" evidence="16">
        <dbReference type="Rhea" id="RHEA:66333"/>
    </physiologicalReaction>
</comment>
<feature type="transmembrane region" description="Helical" evidence="26">
    <location>
        <begin position="367"/>
        <end position="389"/>
    </location>
</feature>
<dbReference type="InterPro" id="IPR050382">
    <property type="entry name" value="MFS_Na/Anion_cotransporter"/>
</dbReference>
<evidence type="ECO:0000256" key="26">
    <source>
        <dbReference type="SAM" id="Phobius"/>
    </source>
</evidence>
<evidence type="ECO:0000256" key="16">
    <source>
        <dbReference type="ARBA" id="ARBA00050554"/>
    </source>
</evidence>
<comment type="function">
    <text evidence="21">Receptor for CM101, a polysaccharide produced by group B Streptococcus with antipathoangiogenic properties.</text>
</comment>
<evidence type="ECO:0000256" key="23">
    <source>
        <dbReference type="ARBA" id="ARBA00080244"/>
    </source>
</evidence>
<evidence type="ECO:0000256" key="2">
    <source>
        <dbReference type="ARBA" id="ARBA00004554"/>
    </source>
</evidence>